<evidence type="ECO:0000313" key="1">
    <source>
        <dbReference type="EMBL" id="EDM01000.1"/>
    </source>
</evidence>
<evidence type="ECO:0000313" key="2">
    <source>
        <dbReference type="Proteomes" id="UP000234681"/>
    </source>
</evidence>
<dbReference type="AlphaFoldDB" id="A6IH52"/>
<reference evidence="2" key="1">
    <citation type="submission" date="2005-09" db="EMBL/GenBank/DDBJ databases">
        <authorList>
            <person name="Mural R.J."/>
            <person name="Li P.W."/>
            <person name="Adams M.D."/>
            <person name="Amanatides P.G."/>
            <person name="Baden-Tillson H."/>
            <person name="Barnstead M."/>
            <person name="Chin S.H."/>
            <person name="Dew I."/>
            <person name="Evans C.A."/>
            <person name="Ferriera S."/>
            <person name="Flanigan M."/>
            <person name="Fosler C."/>
            <person name="Glodek A."/>
            <person name="Gu Z."/>
            <person name="Holt R.A."/>
            <person name="Jennings D."/>
            <person name="Kraft C.L."/>
            <person name="Lu F."/>
            <person name="Nguyen T."/>
            <person name="Nusskern D.R."/>
            <person name="Pfannkoch C.M."/>
            <person name="Sitter C."/>
            <person name="Sutton G.G."/>
            <person name="Venter J.C."/>
            <person name="Wang Z."/>
            <person name="Woodage T."/>
            <person name="Zheng X.H."/>
            <person name="Zhong F."/>
        </authorList>
    </citation>
    <scope>NUCLEOTIDE SEQUENCE [LARGE SCALE GENOMIC DNA]</scope>
    <source>
        <strain>BN</strain>
        <strain evidence="2">Sprague-Dawley</strain>
    </source>
</reference>
<name>A6IH52_RAT</name>
<proteinExistence type="predicted"/>
<accession>A6IH52</accession>
<sequence length="24" mass="2528">MLLHGIKFIVQGGDFSNHIGTGGE</sequence>
<gene>
    <name evidence="1" type="ORF">rCG_41438</name>
</gene>
<dbReference type="EMBL" id="CH473961">
    <property type="protein sequence ID" value="EDM01000.1"/>
    <property type="molecule type" value="Genomic_DNA"/>
</dbReference>
<organism evidence="1 2">
    <name type="scientific">Rattus norvegicus</name>
    <name type="common">Rat</name>
    <dbReference type="NCBI Taxonomy" id="10116"/>
    <lineage>
        <taxon>Eukaryota</taxon>
        <taxon>Metazoa</taxon>
        <taxon>Chordata</taxon>
        <taxon>Craniata</taxon>
        <taxon>Vertebrata</taxon>
        <taxon>Euteleostomi</taxon>
        <taxon>Mammalia</taxon>
        <taxon>Eutheria</taxon>
        <taxon>Euarchontoglires</taxon>
        <taxon>Glires</taxon>
        <taxon>Rodentia</taxon>
        <taxon>Myomorpha</taxon>
        <taxon>Muroidea</taxon>
        <taxon>Muridae</taxon>
        <taxon>Murinae</taxon>
        <taxon>Rattus</taxon>
    </lineage>
</organism>
<protein>
    <submittedName>
        <fullName evidence="1">RCG41438</fullName>
    </submittedName>
</protein>
<dbReference type="Proteomes" id="UP000234681">
    <property type="component" value="Chromosome 2"/>
</dbReference>
<feature type="non-terminal residue" evidence="1">
    <location>
        <position position="24"/>
    </location>
</feature>